<gene>
    <name evidence="4" type="ORF">IAR55_005881</name>
</gene>
<keyword evidence="2" id="KW-0143">Chaperone</keyword>
<dbReference type="EMBL" id="JBCAWK010000011">
    <property type="protein sequence ID" value="KAK8846793.1"/>
    <property type="molecule type" value="Genomic_DNA"/>
</dbReference>
<dbReference type="CDD" id="cd23156">
    <property type="entry name" value="Prefoldin_3"/>
    <property type="match status" value="1"/>
</dbReference>
<keyword evidence="5" id="KW-1185">Reference proteome</keyword>
<dbReference type="InterPro" id="IPR009053">
    <property type="entry name" value="Prefoldin"/>
</dbReference>
<sequence>MAMTASSSKSQTSGEMETNPRGIPRAPFVDDVEVYVGGKDAEIQSVMKKFEETTAKYRYMEISLHQRRKALLGKIPDMEQTLQVVQYLHKRRQTALGQPLDEEEEKLSDDEDDDLDDLDDDDDDDNDAGQKKREEVEGGMKTLFELNDTLYAEAEIVESGEVGLWLGANTMLMYPLQEAIELLTTKLSGAKKSHEETVEDLEWLREQITVMEVNFARVHNWDVKRRREKGLLNQPSGLLASGKKGKDDSDDERD</sequence>
<dbReference type="SUPFAM" id="SSF46579">
    <property type="entry name" value="Prefoldin"/>
    <property type="match status" value="1"/>
</dbReference>
<accession>A0AAW0YVQ2</accession>
<dbReference type="Pfam" id="PF02996">
    <property type="entry name" value="Prefoldin"/>
    <property type="match status" value="1"/>
</dbReference>
<dbReference type="GO" id="GO:0015631">
    <property type="term" value="F:tubulin binding"/>
    <property type="evidence" value="ECO:0007669"/>
    <property type="project" value="TreeGrafter"/>
</dbReference>
<feature type="region of interest" description="Disordered" evidence="3">
    <location>
        <begin position="93"/>
        <end position="136"/>
    </location>
</feature>
<feature type="region of interest" description="Disordered" evidence="3">
    <location>
        <begin position="1"/>
        <end position="28"/>
    </location>
</feature>
<feature type="compositionally biased region" description="Polar residues" evidence="3">
    <location>
        <begin position="1"/>
        <end position="16"/>
    </location>
</feature>
<dbReference type="GO" id="GO:0016272">
    <property type="term" value="C:prefoldin complex"/>
    <property type="evidence" value="ECO:0007669"/>
    <property type="project" value="InterPro"/>
</dbReference>
<comment type="similarity">
    <text evidence="1">Belongs to the prefoldin subunit alpha family.</text>
</comment>
<dbReference type="PANTHER" id="PTHR12409">
    <property type="entry name" value="PREFOLDIN SUBUNIT 3"/>
    <property type="match status" value="1"/>
</dbReference>
<dbReference type="GeneID" id="92183139"/>
<dbReference type="PANTHER" id="PTHR12409:SF0">
    <property type="entry name" value="PREFOLDIN SUBUNIT 3"/>
    <property type="match status" value="1"/>
</dbReference>
<evidence type="ECO:0008006" key="6">
    <source>
        <dbReference type="Google" id="ProtNLM"/>
    </source>
</evidence>
<organism evidence="4 5">
    <name type="scientific">Kwoniella newhampshirensis</name>
    <dbReference type="NCBI Taxonomy" id="1651941"/>
    <lineage>
        <taxon>Eukaryota</taxon>
        <taxon>Fungi</taxon>
        <taxon>Dikarya</taxon>
        <taxon>Basidiomycota</taxon>
        <taxon>Agaricomycotina</taxon>
        <taxon>Tremellomycetes</taxon>
        <taxon>Tremellales</taxon>
        <taxon>Cryptococcaceae</taxon>
        <taxon>Kwoniella</taxon>
    </lineage>
</organism>
<evidence type="ECO:0000313" key="4">
    <source>
        <dbReference type="EMBL" id="KAK8846793.1"/>
    </source>
</evidence>
<protein>
    <recommendedName>
        <fullName evidence="6">Prefoldin subunit 3</fullName>
    </recommendedName>
</protein>
<dbReference type="Gene3D" id="1.10.287.370">
    <property type="match status" value="1"/>
</dbReference>
<dbReference type="RefSeq" id="XP_066800743.1">
    <property type="nucleotide sequence ID" value="XM_066948970.1"/>
</dbReference>
<dbReference type="Proteomes" id="UP001388673">
    <property type="component" value="Unassembled WGS sequence"/>
</dbReference>
<dbReference type="GO" id="GO:0005737">
    <property type="term" value="C:cytoplasm"/>
    <property type="evidence" value="ECO:0007669"/>
    <property type="project" value="TreeGrafter"/>
</dbReference>
<dbReference type="InterPro" id="IPR016655">
    <property type="entry name" value="PFD3"/>
</dbReference>
<evidence type="ECO:0000256" key="3">
    <source>
        <dbReference type="SAM" id="MobiDB-lite"/>
    </source>
</evidence>
<reference evidence="4 5" key="1">
    <citation type="journal article" date="2024" name="bioRxiv">
        <title>Comparative genomics of Cryptococcus and Kwoniella reveals pathogenesis evolution and contrasting karyotype dynamics via intercentromeric recombination or chromosome fusion.</title>
        <authorList>
            <person name="Coelho M.A."/>
            <person name="David-Palma M."/>
            <person name="Shea T."/>
            <person name="Bowers K."/>
            <person name="McGinley-Smith S."/>
            <person name="Mohammad A.W."/>
            <person name="Gnirke A."/>
            <person name="Yurkov A.M."/>
            <person name="Nowrousian M."/>
            <person name="Sun S."/>
            <person name="Cuomo C.A."/>
            <person name="Heitman J."/>
        </authorList>
    </citation>
    <scope>NUCLEOTIDE SEQUENCE [LARGE SCALE GENOMIC DNA]</scope>
    <source>
        <strain evidence="4 5">CBS 13917</strain>
    </source>
</reference>
<dbReference type="InterPro" id="IPR004127">
    <property type="entry name" value="Prefoldin_subunit_alpha"/>
</dbReference>
<dbReference type="GO" id="GO:0007017">
    <property type="term" value="P:microtubule-based process"/>
    <property type="evidence" value="ECO:0007669"/>
    <property type="project" value="TreeGrafter"/>
</dbReference>
<proteinExistence type="inferred from homology"/>
<evidence type="ECO:0000256" key="1">
    <source>
        <dbReference type="ARBA" id="ARBA00010048"/>
    </source>
</evidence>
<dbReference type="GO" id="GO:0007021">
    <property type="term" value="P:tubulin complex assembly"/>
    <property type="evidence" value="ECO:0007669"/>
    <property type="project" value="TreeGrafter"/>
</dbReference>
<dbReference type="AlphaFoldDB" id="A0AAW0YVQ2"/>
<name>A0AAW0YVQ2_9TREE</name>
<evidence type="ECO:0000256" key="2">
    <source>
        <dbReference type="ARBA" id="ARBA00023186"/>
    </source>
</evidence>
<feature type="region of interest" description="Disordered" evidence="3">
    <location>
        <begin position="232"/>
        <end position="254"/>
    </location>
</feature>
<feature type="compositionally biased region" description="Acidic residues" evidence="3">
    <location>
        <begin position="100"/>
        <end position="127"/>
    </location>
</feature>
<dbReference type="KEGG" id="kne:92183139"/>
<comment type="caution">
    <text evidence="4">The sequence shown here is derived from an EMBL/GenBank/DDBJ whole genome shotgun (WGS) entry which is preliminary data.</text>
</comment>
<evidence type="ECO:0000313" key="5">
    <source>
        <dbReference type="Proteomes" id="UP001388673"/>
    </source>
</evidence>
<dbReference type="GO" id="GO:0006457">
    <property type="term" value="P:protein folding"/>
    <property type="evidence" value="ECO:0007669"/>
    <property type="project" value="InterPro"/>
</dbReference>